<dbReference type="STRING" id="294747.C5M9V9"/>
<dbReference type="GO" id="GO:0000978">
    <property type="term" value="F:RNA polymerase II cis-regulatory region sequence-specific DNA binding"/>
    <property type="evidence" value="ECO:0007669"/>
    <property type="project" value="TreeGrafter"/>
</dbReference>
<dbReference type="GO" id="GO:0005634">
    <property type="term" value="C:nucleus"/>
    <property type="evidence" value="ECO:0007669"/>
    <property type="project" value="TreeGrafter"/>
</dbReference>
<dbReference type="PROSITE" id="PS50048">
    <property type="entry name" value="ZN2_CY6_FUNGAL_2"/>
    <property type="match status" value="1"/>
</dbReference>
<dbReference type="InterPro" id="IPR050675">
    <property type="entry name" value="OAF3"/>
</dbReference>
<evidence type="ECO:0000259" key="6">
    <source>
        <dbReference type="PROSITE" id="PS50048"/>
    </source>
</evidence>
<feature type="compositionally biased region" description="Basic residues" evidence="5">
    <location>
        <begin position="102"/>
        <end position="114"/>
    </location>
</feature>
<keyword evidence="8" id="KW-1185">Reference proteome</keyword>
<feature type="region of interest" description="Disordered" evidence="5">
    <location>
        <begin position="180"/>
        <end position="217"/>
    </location>
</feature>
<dbReference type="KEGG" id="ctp:CTRG_02271"/>
<dbReference type="PANTHER" id="PTHR31069:SF12">
    <property type="entry name" value="TRANSCRIPTION FACTOR DOMAIN-CONTAINING PROTEIN"/>
    <property type="match status" value="1"/>
</dbReference>
<feature type="compositionally biased region" description="Basic and acidic residues" evidence="5">
    <location>
        <begin position="19"/>
        <end position="33"/>
    </location>
</feature>
<feature type="compositionally biased region" description="Polar residues" evidence="5">
    <location>
        <begin position="142"/>
        <end position="151"/>
    </location>
</feature>
<dbReference type="GO" id="GO:0008270">
    <property type="term" value="F:zinc ion binding"/>
    <property type="evidence" value="ECO:0007669"/>
    <property type="project" value="InterPro"/>
</dbReference>
<evidence type="ECO:0000313" key="7">
    <source>
        <dbReference type="EMBL" id="EER33453.1"/>
    </source>
</evidence>
<dbReference type="RefSeq" id="XP_002547974.1">
    <property type="nucleotide sequence ID" value="XM_002547928.1"/>
</dbReference>
<dbReference type="CDD" id="cd00067">
    <property type="entry name" value="GAL4"/>
    <property type="match status" value="1"/>
</dbReference>
<feature type="compositionally biased region" description="Low complexity" evidence="5">
    <location>
        <begin position="34"/>
        <end position="51"/>
    </location>
</feature>
<gene>
    <name evidence="7" type="ORF">CTRG_02271</name>
</gene>
<name>C5M9V9_CANTT</name>
<dbReference type="AlphaFoldDB" id="C5M9V9"/>
<dbReference type="InterPro" id="IPR036864">
    <property type="entry name" value="Zn2-C6_fun-type_DNA-bd_sf"/>
</dbReference>
<feature type="region of interest" description="Disordered" evidence="5">
    <location>
        <begin position="1"/>
        <end position="55"/>
    </location>
</feature>
<dbReference type="eggNOG" id="ENOG502QRPQ">
    <property type="taxonomic scope" value="Eukaryota"/>
</dbReference>
<reference evidence="7 8" key="1">
    <citation type="journal article" date="2009" name="Nature">
        <title>Evolution of pathogenicity and sexual reproduction in eight Candida genomes.</title>
        <authorList>
            <person name="Butler G."/>
            <person name="Rasmussen M.D."/>
            <person name="Lin M.F."/>
            <person name="Santos M.A."/>
            <person name="Sakthikumar S."/>
            <person name="Munro C.A."/>
            <person name="Rheinbay E."/>
            <person name="Grabherr M."/>
            <person name="Forche A."/>
            <person name="Reedy J.L."/>
            <person name="Agrafioti I."/>
            <person name="Arnaud M.B."/>
            <person name="Bates S."/>
            <person name="Brown A.J."/>
            <person name="Brunke S."/>
            <person name="Costanzo M.C."/>
            <person name="Fitzpatrick D.A."/>
            <person name="de Groot P.W."/>
            <person name="Harris D."/>
            <person name="Hoyer L.L."/>
            <person name="Hube B."/>
            <person name="Klis F.M."/>
            <person name="Kodira C."/>
            <person name="Lennard N."/>
            <person name="Logue M.E."/>
            <person name="Martin R."/>
            <person name="Neiman A.M."/>
            <person name="Nikolaou E."/>
            <person name="Quail M.A."/>
            <person name="Quinn J."/>
            <person name="Santos M.C."/>
            <person name="Schmitzberger F.F."/>
            <person name="Sherlock G."/>
            <person name="Shah P."/>
            <person name="Silverstein K.A."/>
            <person name="Skrzypek M.S."/>
            <person name="Soll D."/>
            <person name="Staggs R."/>
            <person name="Stansfield I."/>
            <person name="Stumpf M.P."/>
            <person name="Sudbery P.E."/>
            <person name="Srikantha T."/>
            <person name="Zeng Q."/>
            <person name="Berman J."/>
            <person name="Berriman M."/>
            <person name="Heitman J."/>
            <person name="Gow N.A."/>
            <person name="Lorenz M.C."/>
            <person name="Birren B.W."/>
            <person name="Kellis M."/>
            <person name="Cuomo C.A."/>
        </authorList>
    </citation>
    <scope>NUCLEOTIDE SEQUENCE [LARGE SCALE GENOMIC DNA]</scope>
    <source>
        <strain evidence="8">ATCC MYA-3404 / T1</strain>
    </source>
</reference>
<feature type="compositionally biased region" description="Low complexity" evidence="5">
    <location>
        <begin position="132"/>
        <end position="141"/>
    </location>
</feature>
<dbReference type="PROSITE" id="PS00463">
    <property type="entry name" value="ZN2_CY6_FUNGAL_1"/>
    <property type="match status" value="1"/>
</dbReference>
<dbReference type="Proteomes" id="UP000002037">
    <property type="component" value="Unassembled WGS sequence"/>
</dbReference>
<keyword evidence="1" id="KW-0805">Transcription regulation</keyword>
<dbReference type="SUPFAM" id="SSF57701">
    <property type="entry name" value="Zn2/Cys6 DNA-binding domain"/>
    <property type="match status" value="1"/>
</dbReference>
<evidence type="ECO:0000256" key="5">
    <source>
        <dbReference type="SAM" id="MobiDB-lite"/>
    </source>
</evidence>
<dbReference type="GeneID" id="8296974"/>
<sequence>MVVLEPIIPQSHQNNQTLEENHSMQHSTPHDEQTTFNDSTITSDTSTSSNSKSVKKRQRLTLVCLPCRRKKIKCDKGKPCSNCNKSKPDECIYDERKFEPKKRRRNISKSHHQHSQQQQQQNFPRSSTPHLQSSQNSVNSSHASKQPQKPSSVEPKHDVCVLIQKSVLEELQAKLKYYENLPSNSSGNQSAQTSQPPPPAPTSITSVQPEPDYDNNDDIVYNKSINTYRNVVFSNHDELRPGFIPVENVASDNMYIYDIKNSTVTSTLHLSRLSSSDELLIGINPYNSPNDFVDFYASIPKVFGRYNRGAMSPLSSTYSIRSGTASRTLRCFSSFEAQKEDKKKVDAGITFDPLKKLILPNDEKVKSMLHLDRSLESKFEEKIELSEDDKLNRSVNSQTPTAPANMTTFAMGLSILGGNKDRESSLIEQIQNAMPPKKVIWLLIQRYFSLLYPIIPYVIEDTFREHTEKLIGKESYEDVKPSEVKIENRVDIAHVGILFVICRLSYLSLFHNRGFYNEQILTKTDLTPAEEERKYLILNAINIQVIEIAQACFIHLQRVGRIKFPLLQLGIYLRSYKVYAPEEGDGLEGGDSFTQHGNLVAMCYILGLNREPDKLPNGTDEKVKNLYRKVWYYQLMQDFSQAHTYGTPLLIKPDSYDTKRPFFTEENSNSRDLDVEKASLSVFAFISSLIRGPVRDIVVLCNKIGEKVKISELTSHLNHLEKGVSQLLGKVSDYTYNLEEKSSNYHTNKILKIGVLFKMNSLIMLLYCHLFNIYELTNSKLAFFYLKKILFMAIIEMLPYVFPLITKSQELFGEAADLNINPTIILFLVRLTDFCLGSLMRAIFSQIRMSNDPNHSTKLNTDSTYKKIFNSTGG</sequence>
<dbReference type="CDD" id="cd12148">
    <property type="entry name" value="fungal_TF_MHR"/>
    <property type="match status" value="1"/>
</dbReference>
<organism evidence="7 8">
    <name type="scientific">Candida tropicalis (strain ATCC MYA-3404 / T1)</name>
    <name type="common">Yeast</name>
    <dbReference type="NCBI Taxonomy" id="294747"/>
    <lineage>
        <taxon>Eukaryota</taxon>
        <taxon>Fungi</taxon>
        <taxon>Dikarya</taxon>
        <taxon>Ascomycota</taxon>
        <taxon>Saccharomycotina</taxon>
        <taxon>Pichiomycetes</taxon>
        <taxon>Debaryomycetaceae</taxon>
        <taxon>Candida/Lodderomyces clade</taxon>
        <taxon>Candida</taxon>
    </lineage>
</organism>
<evidence type="ECO:0000313" key="8">
    <source>
        <dbReference type="Proteomes" id="UP000002037"/>
    </source>
</evidence>
<feature type="domain" description="Zn(2)-C6 fungal-type" evidence="6">
    <location>
        <begin position="63"/>
        <end position="93"/>
    </location>
</feature>
<proteinExistence type="predicted"/>
<dbReference type="PANTHER" id="PTHR31069">
    <property type="entry name" value="OLEATE-ACTIVATED TRANSCRIPTION FACTOR 1-RELATED"/>
    <property type="match status" value="1"/>
</dbReference>
<dbReference type="SMART" id="SM00066">
    <property type="entry name" value="GAL4"/>
    <property type="match status" value="1"/>
</dbReference>
<feature type="region of interest" description="Disordered" evidence="5">
    <location>
        <begin position="102"/>
        <end position="156"/>
    </location>
</feature>
<evidence type="ECO:0000256" key="2">
    <source>
        <dbReference type="ARBA" id="ARBA00023125"/>
    </source>
</evidence>
<dbReference type="Gene3D" id="4.10.240.10">
    <property type="entry name" value="Zn(2)-C6 fungal-type DNA-binding domain"/>
    <property type="match status" value="1"/>
</dbReference>
<dbReference type="OrthoDB" id="4159781at2759"/>
<dbReference type="GO" id="GO:0045944">
    <property type="term" value="P:positive regulation of transcription by RNA polymerase II"/>
    <property type="evidence" value="ECO:0007669"/>
    <property type="project" value="TreeGrafter"/>
</dbReference>
<evidence type="ECO:0000256" key="4">
    <source>
        <dbReference type="ARBA" id="ARBA00023242"/>
    </source>
</evidence>
<dbReference type="HOGENOM" id="CLU_005934_1_0_1"/>
<dbReference type="GO" id="GO:0000981">
    <property type="term" value="F:DNA-binding transcription factor activity, RNA polymerase II-specific"/>
    <property type="evidence" value="ECO:0007669"/>
    <property type="project" value="InterPro"/>
</dbReference>
<evidence type="ECO:0000256" key="1">
    <source>
        <dbReference type="ARBA" id="ARBA00023015"/>
    </source>
</evidence>
<dbReference type="EMBL" id="GG692397">
    <property type="protein sequence ID" value="EER33453.1"/>
    <property type="molecule type" value="Genomic_DNA"/>
</dbReference>
<protein>
    <recommendedName>
        <fullName evidence="6">Zn(2)-C6 fungal-type domain-containing protein</fullName>
    </recommendedName>
</protein>
<keyword evidence="2" id="KW-0238">DNA-binding</keyword>
<accession>C5M9V9</accession>
<evidence type="ECO:0000256" key="3">
    <source>
        <dbReference type="ARBA" id="ARBA00023163"/>
    </source>
</evidence>
<dbReference type="InterPro" id="IPR001138">
    <property type="entry name" value="Zn2Cys6_DnaBD"/>
</dbReference>
<feature type="compositionally biased region" description="Polar residues" evidence="5">
    <location>
        <begin position="122"/>
        <end position="131"/>
    </location>
</feature>
<dbReference type="Pfam" id="PF00172">
    <property type="entry name" value="Zn_clus"/>
    <property type="match status" value="1"/>
</dbReference>
<keyword evidence="4" id="KW-0539">Nucleus</keyword>
<keyword evidence="3" id="KW-0804">Transcription</keyword>
<dbReference type="VEuPathDB" id="FungiDB:CTRG_02271"/>